<dbReference type="AlphaFoldDB" id="A0A7X2NTS4"/>
<evidence type="ECO:0000313" key="2">
    <source>
        <dbReference type="EMBL" id="MSS59332.1"/>
    </source>
</evidence>
<dbReference type="EMBL" id="VUMN01000028">
    <property type="protein sequence ID" value="MSS59332.1"/>
    <property type="molecule type" value="Genomic_DNA"/>
</dbReference>
<feature type="transmembrane region" description="Helical" evidence="1">
    <location>
        <begin position="38"/>
        <end position="56"/>
    </location>
</feature>
<name>A0A7X2NTS4_9FIRM</name>
<evidence type="ECO:0000256" key="1">
    <source>
        <dbReference type="SAM" id="Phobius"/>
    </source>
</evidence>
<proteinExistence type="predicted"/>
<dbReference type="Proteomes" id="UP000461880">
    <property type="component" value="Unassembled WGS sequence"/>
</dbReference>
<keyword evidence="1" id="KW-0472">Membrane</keyword>
<keyword evidence="1" id="KW-1133">Transmembrane helix</keyword>
<evidence type="ECO:0000313" key="3">
    <source>
        <dbReference type="Proteomes" id="UP000461880"/>
    </source>
</evidence>
<accession>A0A7X2NTS4</accession>
<keyword evidence="1" id="KW-0812">Transmembrane</keyword>
<dbReference type="RefSeq" id="WP_105303236.1">
    <property type="nucleotide sequence ID" value="NZ_JAQXPC010000051.1"/>
</dbReference>
<keyword evidence="3" id="KW-1185">Reference proteome</keyword>
<comment type="caution">
    <text evidence="2">The sequence shown here is derived from an EMBL/GenBank/DDBJ whole genome shotgun (WGS) entry which is preliminary data.</text>
</comment>
<reference evidence="2 3" key="1">
    <citation type="submission" date="2019-08" db="EMBL/GenBank/DDBJ databases">
        <title>In-depth cultivation of the pig gut microbiome towards novel bacterial diversity and tailored functional studies.</title>
        <authorList>
            <person name="Wylensek D."/>
            <person name="Hitch T.C.A."/>
            <person name="Clavel T."/>
        </authorList>
    </citation>
    <scope>NUCLEOTIDE SEQUENCE [LARGE SCALE GENOMIC DNA]</scope>
    <source>
        <strain evidence="2 3">Oil+RF-744-GAM-WT-6</strain>
    </source>
</reference>
<sequence>MNTFFGIAAVIGWIALPIILIIWIIAFLRKAPSAKKQLLWTLIICAVVAVSCTFGIRATQSAAAAPAAEASASAAAE</sequence>
<protein>
    <submittedName>
        <fullName evidence="2">Uncharacterized protein</fullName>
    </submittedName>
</protein>
<organism evidence="2 3">
    <name type="scientific">Stecheria intestinalis</name>
    <dbReference type="NCBI Taxonomy" id="2606630"/>
    <lineage>
        <taxon>Bacteria</taxon>
        <taxon>Bacillati</taxon>
        <taxon>Bacillota</taxon>
        <taxon>Erysipelotrichia</taxon>
        <taxon>Erysipelotrichales</taxon>
        <taxon>Erysipelotrichaceae</taxon>
        <taxon>Stecheria</taxon>
    </lineage>
</organism>
<gene>
    <name evidence="2" type="ORF">FYJ51_10555</name>
</gene>
<feature type="transmembrane region" description="Helical" evidence="1">
    <location>
        <begin position="6"/>
        <end position="26"/>
    </location>
</feature>